<sequence length="587" mass="64948">MPISTTWSRGSFIVGTVSREYDNSFRITSRTVSDNATSTEVARFAYDDDDLLTSTKYDPDGIAGNGDEFELGLIYDTVSEIANSTANGLLETTEMYDNASPPVKKITDDYLYNGFGEMEEYSASYLASERFKTVFERDKLGRITKKTETLNGSTNSTQYEYEYTYEVSPGVIKDAGRLQKVITTPVINDVPDTGNSTSVTYNYDANSNRLSNGAVYDNQDRLTSTSSATYTYTDNGELLTKTVGSDVTTYTYDVLGNLRNVDLPNTTDDIEYLIDGRNRRIGKKVGGTLERQWLYKDQLNPIAELDGSGNITKRFIYASRANVPDVMVIPTGLTNAGVYRIISDHLGSPRFVIDTSSGNTVQALDYDEWGNLLSDTNPGFQPFGFAGGLYDEDTKLIRFGARDYDPETGRWTSKDPIRFIGRSANFMSYAQNDPVNFRDLSGLFGNKRVPINHRYTDVHKRDFFVIEPDVGNDPIDDWIEDNIKVVGTHDIGVLNLETDEDGNVTKNINVIPTGRISSGATIKVFRPNPGEKVVFSCSLSTPGAGIFGIGFDRTQNPNTGETSFGSINIFLGGSFAFSPYNETIPLP</sequence>
<dbReference type="PANTHER" id="PTHR32305:SF15">
    <property type="entry name" value="PROTEIN RHSA-RELATED"/>
    <property type="match status" value="1"/>
</dbReference>
<keyword evidence="1" id="KW-0677">Repeat</keyword>
<accession>A0A7T0BZK4</accession>
<protein>
    <recommendedName>
        <fullName evidence="2">Teneurin-like YD-shell domain-containing protein</fullName>
    </recommendedName>
</protein>
<dbReference type="InterPro" id="IPR056823">
    <property type="entry name" value="TEN-like_YD-shell"/>
</dbReference>
<feature type="domain" description="Teneurin-like YD-shell" evidence="2">
    <location>
        <begin position="107"/>
        <end position="415"/>
    </location>
</feature>
<evidence type="ECO:0000313" key="4">
    <source>
        <dbReference type="Proteomes" id="UP000594688"/>
    </source>
</evidence>
<organism evidence="3 4">
    <name type="scientific">Candidatus Nitronauta litoralis</name>
    <dbReference type="NCBI Taxonomy" id="2705533"/>
    <lineage>
        <taxon>Bacteria</taxon>
        <taxon>Pseudomonadati</taxon>
        <taxon>Nitrospinota/Tectimicrobiota group</taxon>
        <taxon>Nitrospinota</taxon>
        <taxon>Nitrospinia</taxon>
        <taxon>Nitrospinales</taxon>
        <taxon>Nitrospinaceae</taxon>
        <taxon>Candidatus Nitronauta</taxon>
    </lineage>
</organism>
<dbReference type="NCBIfam" id="TIGR03696">
    <property type="entry name" value="Rhs_assc_core"/>
    <property type="match status" value="1"/>
</dbReference>
<dbReference type="Proteomes" id="UP000594688">
    <property type="component" value="Chromosome"/>
</dbReference>
<evidence type="ECO:0000256" key="1">
    <source>
        <dbReference type="ARBA" id="ARBA00022737"/>
    </source>
</evidence>
<evidence type="ECO:0000313" key="3">
    <source>
        <dbReference type="EMBL" id="QPJ63824.1"/>
    </source>
</evidence>
<dbReference type="InterPro" id="IPR050708">
    <property type="entry name" value="T6SS_VgrG/RHS"/>
</dbReference>
<dbReference type="AlphaFoldDB" id="A0A7T0BZK4"/>
<proteinExistence type="predicted"/>
<dbReference type="InterPro" id="IPR022385">
    <property type="entry name" value="Rhs_assc_core"/>
</dbReference>
<evidence type="ECO:0000259" key="2">
    <source>
        <dbReference type="Pfam" id="PF25023"/>
    </source>
</evidence>
<dbReference type="Pfam" id="PF25023">
    <property type="entry name" value="TEN_YD-shell"/>
    <property type="match status" value="1"/>
</dbReference>
<dbReference type="PANTHER" id="PTHR32305">
    <property type="match status" value="1"/>
</dbReference>
<reference evidence="3 4" key="1">
    <citation type="submission" date="2020-02" db="EMBL/GenBank/DDBJ databases">
        <title>Genomic and physiological characterization of two novel Nitrospinaceae genera.</title>
        <authorList>
            <person name="Mueller A.J."/>
            <person name="Jung M.-Y."/>
            <person name="Strachan C.R."/>
            <person name="Herbold C.W."/>
            <person name="Kirkegaard R.H."/>
            <person name="Daims H."/>
        </authorList>
    </citation>
    <scope>NUCLEOTIDE SEQUENCE [LARGE SCALE GENOMIC DNA]</scope>
    <source>
        <strain evidence="3">EB</strain>
    </source>
</reference>
<dbReference type="Gene3D" id="2.180.10.10">
    <property type="entry name" value="RHS repeat-associated core"/>
    <property type="match status" value="1"/>
</dbReference>
<name>A0A7T0BZK4_9BACT</name>
<dbReference type="EMBL" id="CP048685">
    <property type="protein sequence ID" value="QPJ63824.1"/>
    <property type="molecule type" value="Genomic_DNA"/>
</dbReference>
<dbReference type="KEGG" id="nli:G3M70_13970"/>
<gene>
    <name evidence="3" type="ORF">G3M70_13970</name>
</gene>